<evidence type="ECO:0000313" key="1">
    <source>
        <dbReference type="EMBL" id="KAJ8409627.1"/>
    </source>
</evidence>
<accession>A0AAD7SWX4</accession>
<dbReference type="AlphaFoldDB" id="A0AAD7SWX4"/>
<evidence type="ECO:0000313" key="2">
    <source>
        <dbReference type="Proteomes" id="UP001221898"/>
    </source>
</evidence>
<keyword evidence="2" id="KW-1185">Reference proteome</keyword>
<protein>
    <submittedName>
        <fullName evidence="1">Uncharacterized protein</fullName>
    </submittedName>
</protein>
<reference evidence="1" key="1">
    <citation type="journal article" date="2023" name="Science">
        <title>Genome structures resolve the early diversification of teleost fishes.</title>
        <authorList>
            <person name="Parey E."/>
            <person name="Louis A."/>
            <person name="Montfort J."/>
            <person name="Bouchez O."/>
            <person name="Roques C."/>
            <person name="Iampietro C."/>
            <person name="Lluch J."/>
            <person name="Castinel A."/>
            <person name="Donnadieu C."/>
            <person name="Desvignes T."/>
            <person name="Floi Bucao C."/>
            <person name="Jouanno E."/>
            <person name="Wen M."/>
            <person name="Mejri S."/>
            <person name="Dirks R."/>
            <person name="Jansen H."/>
            <person name="Henkel C."/>
            <person name="Chen W.J."/>
            <person name="Zahm M."/>
            <person name="Cabau C."/>
            <person name="Klopp C."/>
            <person name="Thompson A.W."/>
            <person name="Robinson-Rechavi M."/>
            <person name="Braasch I."/>
            <person name="Lecointre G."/>
            <person name="Bobe J."/>
            <person name="Postlethwait J.H."/>
            <person name="Berthelot C."/>
            <person name="Roest Crollius H."/>
            <person name="Guiguen Y."/>
        </authorList>
    </citation>
    <scope>NUCLEOTIDE SEQUENCE</scope>
    <source>
        <strain evidence="1">NC1722</strain>
    </source>
</reference>
<comment type="caution">
    <text evidence="1">The sequence shown here is derived from an EMBL/GenBank/DDBJ whole genome shotgun (WGS) entry which is preliminary data.</text>
</comment>
<dbReference type="Proteomes" id="UP001221898">
    <property type="component" value="Unassembled WGS sequence"/>
</dbReference>
<name>A0AAD7SWX4_9TELE</name>
<dbReference type="EMBL" id="JAINUG010000030">
    <property type="protein sequence ID" value="KAJ8409627.1"/>
    <property type="molecule type" value="Genomic_DNA"/>
</dbReference>
<organism evidence="1 2">
    <name type="scientific">Aldrovandia affinis</name>
    <dbReference type="NCBI Taxonomy" id="143900"/>
    <lineage>
        <taxon>Eukaryota</taxon>
        <taxon>Metazoa</taxon>
        <taxon>Chordata</taxon>
        <taxon>Craniata</taxon>
        <taxon>Vertebrata</taxon>
        <taxon>Euteleostomi</taxon>
        <taxon>Actinopterygii</taxon>
        <taxon>Neopterygii</taxon>
        <taxon>Teleostei</taxon>
        <taxon>Notacanthiformes</taxon>
        <taxon>Halosauridae</taxon>
        <taxon>Aldrovandia</taxon>
    </lineage>
</organism>
<gene>
    <name evidence="1" type="ORF">AAFF_G00230280</name>
</gene>
<sequence length="71" mass="8270">MLERYRLVVVLMSLNLVTTRIVMTFPVTPTIKRRAQEIHVRVKPLHCAHRAFTHTLPLTTNAKWTDSVKEC</sequence>
<proteinExistence type="predicted"/>